<dbReference type="Proteomes" id="UP001060771">
    <property type="component" value="Chromosome"/>
</dbReference>
<evidence type="ECO:0000313" key="7">
    <source>
        <dbReference type="Proteomes" id="UP000657075"/>
    </source>
</evidence>
<reference evidence="6" key="1">
    <citation type="journal article" date="2014" name="Int. J. Syst. Evol. Microbiol.">
        <title>Complete genome sequence of Corynebacterium casei LMG S-19264T (=DSM 44701T), isolated from a smear-ripened cheese.</title>
        <authorList>
            <consortium name="US DOE Joint Genome Institute (JGI-PGF)"/>
            <person name="Walter F."/>
            <person name="Albersmeier A."/>
            <person name="Kalinowski J."/>
            <person name="Ruckert C."/>
        </authorList>
    </citation>
    <scope>NUCLEOTIDE SEQUENCE</scope>
    <source>
        <strain evidence="6">JCM 11219</strain>
    </source>
</reference>
<dbReference type="RefSeq" id="WP_188602930.1">
    <property type="nucleotide sequence ID" value="NZ_AP026830.1"/>
</dbReference>
<dbReference type="SUPFAM" id="SSF51569">
    <property type="entry name" value="Aldolase"/>
    <property type="match status" value="1"/>
</dbReference>
<evidence type="ECO:0000256" key="1">
    <source>
        <dbReference type="ARBA" id="ARBA00001864"/>
    </source>
</evidence>
<dbReference type="InterPro" id="IPR050146">
    <property type="entry name" value="Type-I_3-dehydroquinase"/>
</dbReference>
<dbReference type="GeneID" id="76207004"/>
<dbReference type="Proteomes" id="UP000657075">
    <property type="component" value="Unassembled WGS sequence"/>
</dbReference>
<reference evidence="5" key="4">
    <citation type="journal article" date="2023" name="Microbiol. Resour. Announc.">
        <title>Complete Genome Sequence of Vulcanisaeta souniana Strain IC-059, a Hyperthermophilic Archaeon Isolated from Hot Spring Water in Japan.</title>
        <authorList>
            <person name="Kato S."/>
            <person name="Itoh T."/>
            <person name="Wu L."/>
            <person name="Ma J."/>
            <person name="Ohkuma M."/>
        </authorList>
    </citation>
    <scope>NUCLEOTIDE SEQUENCE</scope>
    <source>
        <strain evidence="5">JCM 11219</strain>
    </source>
</reference>
<reference evidence="8" key="3">
    <citation type="submission" date="2022-09" db="EMBL/GenBank/DDBJ databases">
        <title>Complete genome sequence of Vulcanisaeta souniana.</title>
        <authorList>
            <person name="Kato S."/>
            <person name="Itoh T."/>
            <person name="Ohkuma M."/>
        </authorList>
    </citation>
    <scope>NUCLEOTIDE SEQUENCE [LARGE SCALE GENOMIC DNA]</scope>
    <source>
        <strain evidence="8">JCM 11219</strain>
    </source>
</reference>
<dbReference type="InterPro" id="IPR001381">
    <property type="entry name" value="DHquinase_I"/>
</dbReference>
<evidence type="ECO:0000256" key="3">
    <source>
        <dbReference type="ARBA" id="ARBA00023239"/>
    </source>
</evidence>
<gene>
    <name evidence="6" type="ORF">GCM10007112_09740</name>
    <name evidence="5" type="ORF">Vsou_14560</name>
</gene>
<keyword evidence="3" id="KW-0456">Lyase</keyword>
<evidence type="ECO:0000313" key="5">
    <source>
        <dbReference type="EMBL" id="BDR92363.1"/>
    </source>
</evidence>
<keyword evidence="8" id="KW-1185">Reference proteome</keyword>
<protein>
    <recommendedName>
        <fullName evidence="2">3-dehydroquinate dehydratase</fullName>
        <ecNumber evidence="2">4.2.1.10</ecNumber>
    </recommendedName>
</protein>
<keyword evidence="4" id="KW-0704">Schiff base</keyword>
<evidence type="ECO:0000313" key="6">
    <source>
        <dbReference type="EMBL" id="GGI74991.1"/>
    </source>
</evidence>
<evidence type="ECO:0000256" key="4">
    <source>
        <dbReference type="ARBA" id="ARBA00023270"/>
    </source>
</evidence>
<dbReference type="EMBL" id="BMNM01000003">
    <property type="protein sequence ID" value="GGI74991.1"/>
    <property type="molecule type" value="Genomic_DNA"/>
</dbReference>
<accession>A0A830E8R0</accession>
<proteinExistence type="predicted"/>
<organism evidence="6 7">
    <name type="scientific">Vulcanisaeta souniana JCM 11219</name>
    <dbReference type="NCBI Taxonomy" id="1293586"/>
    <lineage>
        <taxon>Archaea</taxon>
        <taxon>Thermoproteota</taxon>
        <taxon>Thermoprotei</taxon>
        <taxon>Thermoproteales</taxon>
        <taxon>Thermoproteaceae</taxon>
        <taxon>Vulcanisaeta</taxon>
    </lineage>
</organism>
<sequence>MSTWDKLLASRPVLVCVVPMRKPSFYYLPASCEAVELRLDYLDRLDFTQEIKELIENYVSHYPTIITVRERDEGGNHGVDPEIKYKLFEFGKGIGALLDIEVSLLMRKPDIYGDLAEGSIVSRHVFSKDVNSYELAIKDLDVARKFRALIYKVFSINDNDFINLLNLLNAGDIYVAVIPRNPMFRAVSIMMGSALMFCSTRGKTGPGQLSIGLCNKVKMLKAPLSMFDRE</sequence>
<dbReference type="Gene3D" id="3.20.20.70">
    <property type="entry name" value="Aldolase class I"/>
    <property type="match status" value="1"/>
</dbReference>
<dbReference type="GO" id="GO:0003855">
    <property type="term" value="F:3-dehydroquinate dehydratase activity"/>
    <property type="evidence" value="ECO:0007669"/>
    <property type="project" value="UniProtKB-EC"/>
</dbReference>
<dbReference type="PANTHER" id="PTHR43699">
    <property type="entry name" value="3-DEHYDROQUINATE DEHYDRATASE"/>
    <property type="match status" value="1"/>
</dbReference>
<evidence type="ECO:0000313" key="8">
    <source>
        <dbReference type="Proteomes" id="UP001060771"/>
    </source>
</evidence>
<name>A0A830E8R0_9CREN</name>
<dbReference type="InterPro" id="IPR013785">
    <property type="entry name" value="Aldolase_TIM"/>
</dbReference>
<dbReference type="AlphaFoldDB" id="A0A830E8R0"/>
<dbReference type="PANTHER" id="PTHR43699:SF1">
    <property type="entry name" value="3-DEHYDROQUINATE DEHYDRATASE"/>
    <property type="match status" value="1"/>
</dbReference>
<comment type="catalytic activity">
    <reaction evidence="1">
        <text>3-dehydroquinate = 3-dehydroshikimate + H2O</text>
        <dbReference type="Rhea" id="RHEA:21096"/>
        <dbReference type="ChEBI" id="CHEBI:15377"/>
        <dbReference type="ChEBI" id="CHEBI:16630"/>
        <dbReference type="ChEBI" id="CHEBI:32364"/>
        <dbReference type="EC" id="4.2.1.10"/>
    </reaction>
</comment>
<dbReference type="OrthoDB" id="27263at2157"/>
<dbReference type="EC" id="4.2.1.10" evidence="2"/>
<evidence type="ECO:0000256" key="2">
    <source>
        <dbReference type="ARBA" id="ARBA00012060"/>
    </source>
</evidence>
<dbReference type="EMBL" id="AP026830">
    <property type="protein sequence ID" value="BDR92363.1"/>
    <property type="molecule type" value="Genomic_DNA"/>
</dbReference>
<dbReference type="Pfam" id="PF01487">
    <property type="entry name" value="DHquinase_I"/>
    <property type="match status" value="1"/>
</dbReference>
<dbReference type="GO" id="GO:0046279">
    <property type="term" value="P:3,4-dihydroxybenzoate biosynthetic process"/>
    <property type="evidence" value="ECO:0007669"/>
    <property type="project" value="UniProtKB-ARBA"/>
</dbReference>
<reference evidence="6" key="2">
    <citation type="submission" date="2020-09" db="EMBL/GenBank/DDBJ databases">
        <authorList>
            <person name="Sun Q."/>
            <person name="Ohkuma M."/>
        </authorList>
    </citation>
    <scope>NUCLEOTIDE SEQUENCE</scope>
    <source>
        <strain evidence="6">JCM 11219</strain>
    </source>
</reference>